<gene>
    <name evidence="2" type="ORF">GCM10023257_51030</name>
</gene>
<evidence type="ECO:0000256" key="1">
    <source>
        <dbReference type="SAM" id="MobiDB-lite"/>
    </source>
</evidence>
<reference evidence="3" key="1">
    <citation type="journal article" date="2019" name="Int. J. Syst. Evol. Microbiol.">
        <title>The Global Catalogue of Microorganisms (GCM) 10K type strain sequencing project: providing services to taxonomists for standard genome sequencing and annotation.</title>
        <authorList>
            <consortium name="The Broad Institute Genomics Platform"/>
            <consortium name="The Broad Institute Genome Sequencing Center for Infectious Disease"/>
            <person name="Wu L."/>
            <person name="Ma J."/>
        </authorList>
    </citation>
    <scope>NUCLEOTIDE SEQUENCE [LARGE SCALE GENOMIC DNA]</scope>
    <source>
        <strain evidence="3">JCM 17657</strain>
    </source>
</reference>
<proteinExistence type="predicted"/>
<dbReference type="Proteomes" id="UP001500610">
    <property type="component" value="Unassembled WGS sequence"/>
</dbReference>
<accession>A0ABP9IKC6</accession>
<name>A0ABP9IKC6_9ACTN</name>
<sequence length="93" mass="10580">MPRRGQRDPQPGRPERPQPPQRQRETDRGVFTRQPRHPVHGVLAGDRDRGVVRRYQMGNKGISPGGKAPCAWFREHPPTLRTGPMERCGRPVA</sequence>
<comment type="caution">
    <text evidence="2">The sequence shown here is derived from an EMBL/GenBank/DDBJ whole genome shotgun (WGS) entry which is preliminary data.</text>
</comment>
<dbReference type="EMBL" id="BAABIV010000025">
    <property type="protein sequence ID" value="GAA5000766.1"/>
    <property type="molecule type" value="Genomic_DNA"/>
</dbReference>
<feature type="region of interest" description="Disordered" evidence="1">
    <location>
        <begin position="1"/>
        <end position="43"/>
    </location>
</feature>
<evidence type="ECO:0000313" key="2">
    <source>
        <dbReference type="EMBL" id="GAA5000766.1"/>
    </source>
</evidence>
<protein>
    <submittedName>
        <fullName evidence="2">Uncharacterized protein</fullName>
    </submittedName>
</protein>
<evidence type="ECO:0000313" key="3">
    <source>
        <dbReference type="Proteomes" id="UP001500610"/>
    </source>
</evidence>
<keyword evidence="3" id="KW-1185">Reference proteome</keyword>
<organism evidence="2 3">
    <name type="scientific">Streptomyces hyderabadensis</name>
    <dbReference type="NCBI Taxonomy" id="598549"/>
    <lineage>
        <taxon>Bacteria</taxon>
        <taxon>Bacillati</taxon>
        <taxon>Actinomycetota</taxon>
        <taxon>Actinomycetes</taxon>
        <taxon>Kitasatosporales</taxon>
        <taxon>Streptomycetaceae</taxon>
        <taxon>Streptomyces</taxon>
    </lineage>
</organism>